<reference evidence="1 2" key="1">
    <citation type="journal article" date="2011" name="Genome Biol.">
        <title>Comparative genome sequence analysis underscores mycoparasitism as the ancestral life style of Trichoderma.</title>
        <authorList>
            <person name="Kubicek C.P."/>
            <person name="Herrera-Estrella A."/>
            <person name="Seidl-Seiboth V."/>
            <person name="Martinez D.A."/>
            <person name="Druzhinina I.S."/>
            <person name="Thon M."/>
            <person name="Zeilinger S."/>
            <person name="Casas-Flores S."/>
            <person name="Horwitz B.A."/>
            <person name="Mukherjee P.K."/>
            <person name="Mukherjee M."/>
            <person name="Kredics L."/>
            <person name="Alcaraz L.D."/>
            <person name="Aerts A."/>
            <person name="Antal Z."/>
            <person name="Atanasova L."/>
            <person name="Cervantes-Badillo M.G."/>
            <person name="Challacombe J."/>
            <person name="Chertkov O."/>
            <person name="McCluskey K."/>
            <person name="Coulpier F."/>
            <person name="Deshpande N."/>
            <person name="von Doehren H."/>
            <person name="Ebbole D.J."/>
            <person name="Esquivel-Naranjo E.U."/>
            <person name="Fekete E."/>
            <person name="Flipphi M."/>
            <person name="Glaser F."/>
            <person name="Gomez-Rodriguez E.Y."/>
            <person name="Gruber S."/>
            <person name="Han C."/>
            <person name="Henrissat B."/>
            <person name="Hermosa R."/>
            <person name="Hernandez-Onate M."/>
            <person name="Karaffa L."/>
            <person name="Kosti I."/>
            <person name="Le Crom S."/>
            <person name="Lindquist E."/>
            <person name="Lucas S."/>
            <person name="Luebeck M."/>
            <person name="Luebeck P.S."/>
            <person name="Margeot A."/>
            <person name="Metz B."/>
            <person name="Misra M."/>
            <person name="Nevalainen H."/>
            <person name="Omann M."/>
            <person name="Packer N."/>
            <person name="Perrone G."/>
            <person name="Uresti-Rivera E.E."/>
            <person name="Salamov A."/>
            <person name="Schmoll M."/>
            <person name="Seiboth B."/>
            <person name="Shapiro H."/>
            <person name="Sukno S."/>
            <person name="Tamayo-Ramos J.A."/>
            <person name="Tisch D."/>
            <person name="Wiest A."/>
            <person name="Wilkinson H.H."/>
            <person name="Zhang M."/>
            <person name="Coutinho P.M."/>
            <person name="Kenerley C.M."/>
            <person name="Monte E."/>
            <person name="Baker S.E."/>
            <person name="Grigoriev I.V."/>
        </authorList>
    </citation>
    <scope>NUCLEOTIDE SEQUENCE [LARGE SCALE GENOMIC DNA]</scope>
    <source>
        <strain evidence="2">ATCC 20476 / IMI 206040</strain>
    </source>
</reference>
<gene>
    <name evidence="1" type="ORF">TRIATDRAFT_300677</name>
</gene>
<comment type="caution">
    <text evidence="1">The sequence shown here is derived from an EMBL/GenBank/DDBJ whole genome shotgun (WGS) entry which is preliminary data.</text>
</comment>
<dbReference type="EMBL" id="ABDG02000025">
    <property type="protein sequence ID" value="EHK44525.1"/>
    <property type="molecule type" value="Genomic_DNA"/>
</dbReference>
<protein>
    <submittedName>
        <fullName evidence="1">Uncharacterized protein</fullName>
    </submittedName>
</protein>
<sequence length="86" mass="9419">MMRHSTPQVDATPNNLDIRGVPGIGVGHLGELAARFLLDSAFSPRRHFARGAARRIGGLAGAVAHYQLLWGMQAVDRRIESTRMKL</sequence>
<organism evidence="1 2">
    <name type="scientific">Hypocrea atroviridis (strain ATCC 20476 / IMI 206040)</name>
    <name type="common">Trichoderma atroviride</name>
    <dbReference type="NCBI Taxonomy" id="452589"/>
    <lineage>
        <taxon>Eukaryota</taxon>
        <taxon>Fungi</taxon>
        <taxon>Dikarya</taxon>
        <taxon>Ascomycota</taxon>
        <taxon>Pezizomycotina</taxon>
        <taxon>Sordariomycetes</taxon>
        <taxon>Hypocreomycetidae</taxon>
        <taxon>Hypocreales</taxon>
        <taxon>Hypocreaceae</taxon>
        <taxon>Trichoderma</taxon>
    </lineage>
</organism>
<name>G9NYR8_HYPAI</name>
<evidence type="ECO:0000313" key="2">
    <source>
        <dbReference type="Proteomes" id="UP000005426"/>
    </source>
</evidence>
<dbReference type="HOGENOM" id="CLU_2498158_0_0_1"/>
<dbReference type="AlphaFoldDB" id="G9NYR8"/>
<dbReference type="Proteomes" id="UP000005426">
    <property type="component" value="Unassembled WGS sequence"/>
</dbReference>
<proteinExistence type="predicted"/>
<dbReference type="OrthoDB" id="407010at2759"/>
<keyword evidence="2" id="KW-1185">Reference proteome</keyword>
<accession>G9NYR8</accession>
<evidence type="ECO:0000313" key="1">
    <source>
        <dbReference type="EMBL" id="EHK44525.1"/>
    </source>
</evidence>